<dbReference type="AlphaFoldDB" id="A0A2U3L0M7"/>
<dbReference type="SUPFAM" id="SSF57716">
    <property type="entry name" value="Glucocorticoid receptor-like (DNA-binding domain)"/>
    <property type="match status" value="1"/>
</dbReference>
<proteinExistence type="inferred from homology"/>
<keyword evidence="2" id="KW-0862">Zinc</keyword>
<reference evidence="4" key="1">
    <citation type="submission" date="2018-02" db="EMBL/GenBank/DDBJ databases">
        <authorList>
            <person name="Hausmann B."/>
        </authorList>
    </citation>
    <scope>NUCLEOTIDE SEQUENCE [LARGE SCALE GENOMIC DNA]</scope>
    <source>
        <strain evidence="4">Peat soil MAG SbA1</strain>
    </source>
</reference>
<dbReference type="EMBL" id="OMOD01000155">
    <property type="protein sequence ID" value="SPF45494.1"/>
    <property type="molecule type" value="Genomic_DNA"/>
</dbReference>
<dbReference type="GO" id="GO:0006355">
    <property type="term" value="P:regulation of DNA-templated transcription"/>
    <property type="evidence" value="ECO:0007669"/>
    <property type="project" value="InterPro"/>
</dbReference>
<accession>A0A2U3L0M7</accession>
<protein>
    <recommendedName>
        <fullName evidence="5">DNA gyrase inhibitor YacG</fullName>
    </recommendedName>
</protein>
<evidence type="ECO:0000313" key="3">
    <source>
        <dbReference type="EMBL" id="SPF45494.1"/>
    </source>
</evidence>
<dbReference type="InterPro" id="IPR013088">
    <property type="entry name" value="Znf_NHR/GATA"/>
</dbReference>
<evidence type="ECO:0000256" key="1">
    <source>
        <dbReference type="ARBA" id="ARBA00022723"/>
    </source>
</evidence>
<dbReference type="GO" id="GO:0008270">
    <property type="term" value="F:zinc ion binding"/>
    <property type="evidence" value="ECO:0007669"/>
    <property type="project" value="InterPro"/>
</dbReference>
<dbReference type="InterPro" id="IPR005584">
    <property type="entry name" value="DNA_gyrase_inhibitor_YacG"/>
</dbReference>
<name>A0A2U3L0M7_9BACT</name>
<sequence length="70" mass="8081">MPRKRTLKLRCPICKKPVKNTDMDFPFCSQRCRTIDLGRWASGAYVISSPVRDAEEPIRESNLEDVDKDP</sequence>
<evidence type="ECO:0000313" key="4">
    <source>
        <dbReference type="Proteomes" id="UP000238701"/>
    </source>
</evidence>
<dbReference type="Gene3D" id="3.30.50.10">
    <property type="entry name" value="Erythroid Transcription Factor GATA-1, subunit A"/>
    <property type="match status" value="1"/>
</dbReference>
<organism evidence="3 4">
    <name type="scientific">Candidatus Sulfotelmatobacter kueseliae</name>
    <dbReference type="NCBI Taxonomy" id="2042962"/>
    <lineage>
        <taxon>Bacteria</taxon>
        <taxon>Pseudomonadati</taxon>
        <taxon>Acidobacteriota</taxon>
        <taxon>Terriglobia</taxon>
        <taxon>Terriglobales</taxon>
        <taxon>Candidatus Korobacteraceae</taxon>
        <taxon>Candidatus Sulfotelmatobacter</taxon>
    </lineage>
</organism>
<dbReference type="HAMAP" id="MF_00649">
    <property type="entry name" value="DNA_gyrase_inhibitor_YacG"/>
    <property type="match status" value="1"/>
</dbReference>
<keyword evidence="1" id="KW-0479">Metal-binding</keyword>
<gene>
    <name evidence="3" type="ORF">SBA1_60048</name>
</gene>
<dbReference type="PANTHER" id="PTHR36150">
    <property type="entry name" value="DNA GYRASE INHIBITOR YACG"/>
    <property type="match status" value="1"/>
</dbReference>
<dbReference type="Proteomes" id="UP000238701">
    <property type="component" value="Unassembled WGS sequence"/>
</dbReference>
<dbReference type="PANTHER" id="PTHR36150:SF1">
    <property type="entry name" value="DNA GYRASE INHIBITOR YACG"/>
    <property type="match status" value="1"/>
</dbReference>
<evidence type="ECO:0000256" key="2">
    <source>
        <dbReference type="ARBA" id="ARBA00022833"/>
    </source>
</evidence>
<dbReference type="Pfam" id="PF03884">
    <property type="entry name" value="YacG"/>
    <property type="match status" value="1"/>
</dbReference>
<dbReference type="OrthoDB" id="9809663at2"/>
<evidence type="ECO:0008006" key="5">
    <source>
        <dbReference type="Google" id="ProtNLM"/>
    </source>
</evidence>